<accession>K2NZH9</accession>
<evidence type="ECO:0000256" key="3">
    <source>
        <dbReference type="ARBA" id="ARBA00022989"/>
    </source>
</evidence>
<dbReference type="AlphaFoldDB" id="K2NZH9"/>
<evidence type="ECO:0000256" key="2">
    <source>
        <dbReference type="ARBA" id="ARBA00022692"/>
    </source>
</evidence>
<comment type="caution">
    <text evidence="6">The sequence shown here is derived from an EMBL/GenBank/DDBJ whole genome shotgun (WGS) entry which is preliminary data.</text>
</comment>
<dbReference type="InterPro" id="IPR002781">
    <property type="entry name" value="TM_pro_TauE-like"/>
</dbReference>
<keyword evidence="5" id="KW-1003">Cell membrane</keyword>
<feature type="transmembrane region" description="Helical" evidence="5">
    <location>
        <begin position="77"/>
        <end position="94"/>
    </location>
</feature>
<feature type="transmembrane region" description="Helical" evidence="5">
    <location>
        <begin position="33"/>
        <end position="56"/>
    </location>
</feature>
<dbReference type="RefSeq" id="WP_008992549.1">
    <property type="nucleotide sequence ID" value="NZ_AMSG01000028.1"/>
</dbReference>
<evidence type="ECO:0000256" key="4">
    <source>
        <dbReference type="ARBA" id="ARBA00023136"/>
    </source>
</evidence>
<dbReference type="PANTHER" id="PTHR43701:SF5">
    <property type="entry name" value="MEMBRANE TRANSPORTER PROTEIN-RELATED"/>
    <property type="match status" value="1"/>
</dbReference>
<comment type="subcellular location">
    <subcellularLocation>
        <location evidence="5">Cell membrane</location>
        <topology evidence="5">Multi-pass membrane protein</topology>
    </subcellularLocation>
    <subcellularLocation>
        <location evidence="1">Membrane</location>
        <topology evidence="1">Multi-pass membrane protein</topology>
    </subcellularLocation>
</comment>
<dbReference type="OrthoDB" id="560496at2"/>
<feature type="transmembrane region" description="Helical" evidence="5">
    <location>
        <begin position="209"/>
        <end position="228"/>
    </location>
</feature>
<reference evidence="6 7" key="1">
    <citation type="journal article" date="2012" name="J. Bacteriol.">
        <title>Genome Sequence of Galbibacter marinum Type Strain ck-I2-15.</title>
        <authorList>
            <person name="Lai Q."/>
            <person name="Li C."/>
            <person name="Shao Z."/>
        </authorList>
    </citation>
    <scope>NUCLEOTIDE SEQUENCE [LARGE SCALE GENOMIC DNA]</scope>
    <source>
        <strain evidence="7">ck-I2-15</strain>
    </source>
</reference>
<dbReference type="eggNOG" id="COG0730">
    <property type="taxonomic scope" value="Bacteria"/>
</dbReference>
<keyword evidence="7" id="KW-1185">Reference proteome</keyword>
<keyword evidence="4 5" id="KW-0472">Membrane</keyword>
<dbReference type="EMBL" id="AMSG01000028">
    <property type="protein sequence ID" value="EKF54203.1"/>
    <property type="molecule type" value="Genomic_DNA"/>
</dbReference>
<evidence type="ECO:0000313" key="7">
    <source>
        <dbReference type="Proteomes" id="UP000007364"/>
    </source>
</evidence>
<dbReference type="Proteomes" id="UP000007364">
    <property type="component" value="Unassembled WGS sequence"/>
</dbReference>
<keyword evidence="2 5" id="KW-0812">Transmembrane</keyword>
<dbReference type="GO" id="GO:0005886">
    <property type="term" value="C:plasma membrane"/>
    <property type="evidence" value="ECO:0007669"/>
    <property type="project" value="UniProtKB-SubCell"/>
</dbReference>
<keyword evidence="3 5" id="KW-1133">Transmembrane helix</keyword>
<feature type="transmembrane region" description="Helical" evidence="5">
    <location>
        <begin position="234"/>
        <end position="253"/>
    </location>
</feature>
<dbReference type="Pfam" id="PF01925">
    <property type="entry name" value="TauE"/>
    <property type="match status" value="1"/>
</dbReference>
<proteinExistence type="inferred from homology"/>
<dbReference type="InterPro" id="IPR051598">
    <property type="entry name" value="TSUP/Inactive_protease-like"/>
</dbReference>
<evidence type="ECO:0000256" key="1">
    <source>
        <dbReference type="ARBA" id="ARBA00004141"/>
    </source>
</evidence>
<feature type="transmembrane region" description="Helical" evidence="5">
    <location>
        <begin position="100"/>
        <end position="117"/>
    </location>
</feature>
<organism evidence="6 7">
    <name type="scientific">Galbibacter marinus</name>
    <dbReference type="NCBI Taxonomy" id="555500"/>
    <lineage>
        <taxon>Bacteria</taxon>
        <taxon>Pseudomonadati</taxon>
        <taxon>Bacteroidota</taxon>
        <taxon>Flavobacteriia</taxon>
        <taxon>Flavobacteriales</taxon>
        <taxon>Flavobacteriaceae</taxon>
        <taxon>Galbibacter</taxon>
    </lineage>
</organism>
<name>K2NZH9_9FLAO</name>
<feature type="transmembrane region" description="Helical" evidence="5">
    <location>
        <begin position="177"/>
        <end position="197"/>
    </location>
</feature>
<dbReference type="STRING" id="555500.I215_13557"/>
<gene>
    <name evidence="6" type="ORF">I215_13557</name>
</gene>
<evidence type="ECO:0000256" key="5">
    <source>
        <dbReference type="RuleBase" id="RU363041"/>
    </source>
</evidence>
<feature type="transmembrane region" description="Helical" evidence="5">
    <location>
        <begin position="138"/>
        <end position="165"/>
    </location>
</feature>
<sequence>MEIATESLLLLAICFFVIATLYSSVGFGGGSSYLAILTLFVGSFFVIRSLALVCNLMVVSTSTYLYYKNGHFEIKKFLPFVAASIPLAFIGASFRLEEYVFFIILGIALMTSAILLLTQNVRRKKKNKEQAIKRYPMWVTVALGAGIGFLSGLVGIGGGIFLAPILNHMRWDLSIKIAALASFFILVNSISGIAGLVTNDMFVFPWKLGLVLLGAVLLGGQLGIRISLHKLSGAGIKILTAILVFIVGLRVLLNNGLGLINF</sequence>
<comment type="similarity">
    <text evidence="5">Belongs to the 4-toluene sulfonate uptake permease (TSUP) (TC 2.A.102) family.</text>
</comment>
<dbReference type="PATRIC" id="fig|555500.3.peg.2791"/>
<evidence type="ECO:0000313" key="6">
    <source>
        <dbReference type="EMBL" id="EKF54203.1"/>
    </source>
</evidence>
<dbReference type="PANTHER" id="PTHR43701">
    <property type="entry name" value="MEMBRANE TRANSPORTER PROTEIN MJ0441-RELATED"/>
    <property type="match status" value="1"/>
</dbReference>
<protein>
    <recommendedName>
        <fullName evidence="5">Probable membrane transporter protein</fullName>
    </recommendedName>
</protein>